<dbReference type="InterPro" id="IPR036873">
    <property type="entry name" value="Rhodanese-like_dom_sf"/>
</dbReference>
<evidence type="ECO:0000313" key="3">
    <source>
        <dbReference type="EMBL" id="WZU65280.1"/>
    </source>
</evidence>
<feature type="signal peptide" evidence="1">
    <location>
        <begin position="1"/>
        <end position="19"/>
    </location>
</feature>
<evidence type="ECO:0000259" key="2">
    <source>
        <dbReference type="PROSITE" id="PS50206"/>
    </source>
</evidence>
<organism evidence="3 4">
    <name type="scientific">Yoonia algicola</name>
    <dbReference type="NCBI Taxonomy" id="3137368"/>
    <lineage>
        <taxon>Bacteria</taxon>
        <taxon>Pseudomonadati</taxon>
        <taxon>Pseudomonadota</taxon>
        <taxon>Alphaproteobacteria</taxon>
        <taxon>Rhodobacterales</taxon>
        <taxon>Paracoccaceae</taxon>
        <taxon>Yoonia</taxon>
    </lineage>
</organism>
<reference evidence="3 4" key="1">
    <citation type="submission" date="2024-04" db="EMBL/GenBank/DDBJ databases">
        <title>Phylogenomic analyses of a clade within the roseobacter group suggest taxonomic reassignments of species of the genera Aestuariivita, Citreicella, Loktanella, Nautella, Pelagibaca, Ruegeria, Thalassobius, Thiobacimonas and Tropicibacter, and the proposal o.</title>
        <authorList>
            <person name="Jeon C.O."/>
        </authorList>
    </citation>
    <scope>NUCLEOTIDE SEQUENCE [LARGE SCALE GENOMIC DNA]</scope>
    <source>
        <strain evidence="3 4">G8-12</strain>
    </source>
</reference>
<name>A0AAN0NIJ5_9RHOB</name>
<accession>A0AAN0NIJ5</accession>
<proteinExistence type="predicted"/>
<protein>
    <submittedName>
        <fullName evidence="3">Rhodanese-like domain-containing protein</fullName>
    </submittedName>
</protein>
<dbReference type="InterPro" id="IPR001763">
    <property type="entry name" value="Rhodanese-like_dom"/>
</dbReference>
<dbReference type="Pfam" id="PF00581">
    <property type="entry name" value="Rhodanese"/>
    <property type="match status" value="1"/>
</dbReference>
<gene>
    <name evidence="3" type="ORF">AABB28_08495</name>
</gene>
<evidence type="ECO:0000256" key="1">
    <source>
        <dbReference type="SAM" id="SignalP"/>
    </source>
</evidence>
<dbReference type="Proteomes" id="UP001451782">
    <property type="component" value="Chromosome"/>
</dbReference>
<sequence length="148" mass="15342">MQKRSLLVAGGAAALLAVAAVGWANTGGDQSNTILVAATGAELKADESTLLVDIRTPEEWEQTGVIEGALLVTYTDADSFLAAVAPHLKPGQSLSLICRSGNRTSRAARQISGKTKVSVRDVAGGMIRVVREGYQPVSASRGITCTTC</sequence>
<dbReference type="PROSITE" id="PS50206">
    <property type="entry name" value="RHODANESE_3"/>
    <property type="match status" value="1"/>
</dbReference>
<dbReference type="CDD" id="cd00158">
    <property type="entry name" value="RHOD"/>
    <property type="match status" value="1"/>
</dbReference>
<dbReference type="SMART" id="SM00450">
    <property type="entry name" value="RHOD"/>
    <property type="match status" value="1"/>
</dbReference>
<dbReference type="KEGG" id="yag:AABB28_08495"/>
<dbReference type="SUPFAM" id="SSF52821">
    <property type="entry name" value="Rhodanese/Cell cycle control phosphatase"/>
    <property type="match status" value="1"/>
</dbReference>
<evidence type="ECO:0000313" key="4">
    <source>
        <dbReference type="Proteomes" id="UP001451782"/>
    </source>
</evidence>
<dbReference type="Gene3D" id="3.40.250.10">
    <property type="entry name" value="Rhodanese-like domain"/>
    <property type="match status" value="1"/>
</dbReference>
<dbReference type="RefSeq" id="WP_342071627.1">
    <property type="nucleotide sequence ID" value="NZ_CP151762.1"/>
</dbReference>
<feature type="domain" description="Rhodanese" evidence="2">
    <location>
        <begin position="45"/>
        <end position="138"/>
    </location>
</feature>
<keyword evidence="4" id="KW-1185">Reference proteome</keyword>
<dbReference type="AlphaFoldDB" id="A0AAN0NIJ5"/>
<dbReference type="EMBL" id="CP151762">
    <property type="protein sequence ID" value="WZU65280.1"/>
    <property type="molecule type" value="Genomic_DNA"/>
</dbReference>
<feature type="chain" id="PRO_5043008347" evidence="1">
    <location>
        <begin position="20"/>
        <end position="148"/>
    </location>
</feature>
<keyword evidence="1" id="KW-0732">Signal</keyword>